<name>A0A1V2I4X9_9ACTN</name>
<accession>A0A1V2I4X9</accession>
<evidence type="ECO:0000313" key="3">
    <source>
        <dbReference type="Proteomes" id="UP000188929"/>
    </source>
</evidence>
<organism evidence="2 3">
    <name type="scientific">Pseudofrankia asymbiotica</name>
    <dbReference type="NCBI Taxonomy" id="1834516"/>
    <lineage>
        <taxon>Bacteria</taxon>
        <taxon>Bacillati</taxon>
        <taxon>Actinomycetota</taxon>
        <taxon>Actinomycetes</taxon>
        <taxon>Frankiales</taxon>
        <taxon>Frankiaceae</taxon>
        <taxon>Pseudofrankia</taxon>
    </lineage>
</organism>
<comment type="caution">
    <text evidence="2">The sequence shown here is derived from an EMBL/GenBank/DDBJ whole genome shotgun (WGS) entry which is preliminary data.</text>
</comment>
<reference evidence="3" key="1">
    <citation type="submission" date="2016-10" db="EMBL/GenBank/DDBJ databases">
        <title>Frankia sp. NRRL B-16386 Genome sequencing.</title>
        <authorList>
            <person name="Ghodhbane-Gtari F."/>
            <person name="Swanson E."/>
            <person name="Gueddou A."/>
            <person name="Hezbri K."/>
            <person name="Ktari K."/>
            <person name="Nouioui I."/>
            <person name="Morris K."/>
            <person name="Simpson S."/>
            <person name="Abebe-Akele F."/>
            <person name="Thomas K."/>
            <person name="Gtari M."/>
            <person name="Tisa L.S."/>
        </authorList>
    </citation>
    <scope>NUCLEOTIDE SEQUENCE [LARGE SCALE GENOMIC DNA]</scope>
    <source>
        <strain evidence="3">NRRL B-16386</strain>
    </source>
</reference>
<feature type="region of interest" description="Disordered" evidence="1">
    <location>
        <begin position="41"/>
        <end position="147"/>
    </location>
</feature>
<protein>
    <submittedName>
        <fullName evidence="2">Uncharacterized protein</fullName>
    </submittedName>
</protein>
<gene>
    <name evidence="2" type="ORF">BL253_25800</name>
</gene>
<evidence type="ECO:0000256" key="1">
    <source>
        <dbReference type="SAM" id="MobiDB-lite"/>
    </source>
</evidence>
<dbReference type="EMBL" id="MOMC01000054">
    <property type="protein sequence ID" value="ONH26035.1"/>
    <property type="molecule type" value="Genomic_DNA"/>
</dbReference>
<proteinExistence type="predicted"/>
<dbReference type="STRING" id="1834516.BL253_25800"/>
<feature type="compositionally biased region" description="Low complexity" evidence="1">
    <location>
        <begin position="41"/>
        <end position="86"/>
    </location>
</feature>
<sequence length="241" mass="23927">MAVTMAVQGCRDGAETAASPGAASPQAAVTYSGSYVTLAPTDATSATPATPSATTSGGARGTATSPAASGSPAGARPGPTGPSTAGPTPPPARPAGAAPTGPGGWTGTVTDEPAHSAPPPQAPPGRPKLTLSGPDPQTWNPTDSDPACAQADFTVTNSGDGNASGVSGTATLQWVRYEGIYPTWPDLATVEGVALPSPVAPGQSVTRHLRICGPTPPDGFYAVIHQVWIYVYFGETTTIRP</sequence>
<dbReference type="AlphaFoldDB" id="A0A1V2I4X9"/>
<feature type="compositionally biased region" description="Low complexity" evidence="1">
    <location>
        <begin position="17"/>
        <end position="27"/>
    </location>
</feature>
<feature type="compositionally biased region" description="Pro residues" evidence="1">
    <location>
        <begin position="116"/>
        <end position="126"/>
    </location>
</feature>
<evidence type="ECO:0000313" key="2">
    <source>
        <dbReference type="EMBL" id="ONH26035.1"/>
    </source>
</evidence>
<keyword evidence="3" id="KW-1185">Reference proteome</keyword>
<feature type="region of interest" description="Disordered" evidence="1">
    <location>
        <begin position="1"/>
        <end position="27"/>
    </location>
</feature>
<dbReference type="Proteomes" id="UP000188929">
    <property type="component" value="Unassembled WGS sequence"/>
</dbReference>